<organism evidence="5 6">
    <name type="scientific">Bowmanella pacifica</name>
    <dbReference type="NCBI Taxonomy" id="502051"/>
    <lineage>
        <taxon>Bacteria</taxon>
        <taxon>Pseudomonadati</taxon>
        <taxon>Pseudomonadota</taxon>
        <taxon>Gammaproteobacteria</taxon>
        <taxon>Alteromonadales</taxon>
        <taxon>Alteromonadaceae</taxon>
        <taxon>Bowmanella</taxon>
    </lineage>
</organism>
<feature type="domain" description="HTH LytTR-type" evidence="4">
    <location>
        <begin position="129"/>
        <end position="233"/>
    </location>
</feature>
<dbReference type="InterPro" id="IPR046947">
    <property type="entry name" value="LytR-like"/>
</dbReference>
<evidence type="ECO:0000256" key="2">
    <source>
        <dbReference type="PROSITE-ProRule" id="PRU00169"/>
    </source>
</evidence>
<dbReference type="InterPro" id="IPR011006">
    <property type="entry name" value="CheY-like_superfamily"/>
</dbReference>
<evidence type="ECO:0000313" key="6">
    <source>
        <dbReference type="Proteomes" id="UP000606935"/>
    </source>
</evidence>
<evidence type="ECO:0000313" key="5">
    <source>
        <dbReference type="EMBL" id="GGO64583.1"/>
    </source>
</evidence>
<protein>
    <submittedName>
        <fullName evidence="5">DNA-binding response regulator</fullName>
    </submittedName>
</protein>
<keyword evidence="2" id="KW-0597">Phosphoprotein</keyword>
<dbReference type="SMART" id="SM00448">
    <property type="entry name" value="REC"/>
    <property type="match status" value="1"/>
</dbReference>
<dbReference type="PROSITE" id="PS50930">
    <property type="entry name" value="HTH_LYTTR"/>
    <property type="match status" value="1"/>
</dbReference>
<keyword evidence="6" id="KW-1185">Reference proteome</keyword>
<accession>A0A918DFU5</accession>
<dbReference type="PROSITE" id="PS50110">
    <property type="entry name" value="RESPONSE_REGULATORY"/>
    <property type="match status" value="1"/>
</dbReference>
<dbReference type="RefSeq" id="WP_188689636.1">
    <property type="nucleotide sequence ID" value="NZ_BMLS01000001.1"/>
</dbReference>
<dbReference type="SUPFAM" id="SSF52172">
    <property type="entry name" value="CheY-like"/>
    <property type="match status" value="1"/>
</dbReference>
<dbReference type="Gene3D" id="2.40.50.1020">
    <property type="entry name" value="LytTr DNA-binding domain"/>
    <property type="match status" value="1"/>
</dbReference>
<reference evidence="5" key="1">
    <citation type="journal article" date="2014" name="Int. J. Syst. Evol. Microbiol.">
        <title>Complete genome sequence of Corynebacterium casei LMG S-19264T (=DSM 44701T), isolated from a smear-ripened cheese.</title>
        <authorList>
            <consortium name="US DOE Joint Genome Institute (JGI-PGF)"/>
            <person name="Walter F."/>
            <person name="Albersmeier A."/>
            <person name="Kalinowski J."/>
            <person name="Ruckert C."/>
        </authorList>
    </citation>
    <scope>NUCLEOTIDE SEQUENCE</scope>
    <source>
        <strain evidence="5">CGMCC 1.7086</strain>
    </source>
</reference>
<dbReference type="SMART" id="SM00850">
    <property type="entry name" value="LytTR"/>
    <property type="match status" value="1"/>
</dbReference>
<dbReference type="InterPro" id="IPR001789">
    <property type="entry name" value="Sig_transdc_resp-reg_receiver"/>
</dbReference>
<name>A0A918DFU5_9ALTE</name>
<reference evidence="5" key="2">
    <citation type="submission" date="2020-09" db="EMBL/GenBank/DDBJ databases">
        <authorList>
            <person name="Sun Q."/>
            <person name="Zhou Y."/>
        </authorList>
    </citation>
    <scope>NUCLEOTIDE SEQUENCE</scope>
    <source>
        <strain evidence="5">CGMCC 1.7086</strain>
    </source>
</reference>
<feature type="domain" description="Response regulatory" evidence="3">
    <location>
        <begin position="3"/>
        <end position="116"/>
    </location>
</feature>
<evidence type="ECO:0000256" key="1">
    <source>
        <dbReference type="ARBA" id="ARBA00023012"/>
    </source>
</evidence>
<dbReference type="Gene3D" id="3.40.50.2300">
    <property type="match status" value="1"/>
</dbReference>
<dbReference type="PANTHER" id="PTHR37299">
    <property type="entry name" value="TRANSCRIPTIONAL REGULATOR-RELATED"/>
    <property type="match status" value="1"/>
</dbReference>
<dbReference type="AlphaFoldDB" id="A0A918DFU5"/>
<keyword evidence="1" id="KW-0902">Two-component regulatory system</keyword>
<dbReference type="GO" id="GO:0000156">
    <property type="term" value="F:phosphorelay response regulator activity"/>
    <property type="evidence" value="ECO:0007669"/>
    <property type="project" value="InterPro"/>
</dbReference>
<evidence type="ECO:0000259" key="4">
    <source>
        <dbReference type="PROSITE" id="PS50930"/>
    </source>
</evidence>
<dbReference type="EMBL" id="BMLS01000001">
    <property type="protein sequence ID" value="GGO64583.1"/>
    <property type="molecule type" value="Genomic_DNA"/>
</dbReference>
<sequence>MFTCMVVDDEELARERLTRLIAQRGNWKVVAEADSYSDARALLLEKRPQVCFMDVEIIGGSGINLATELNSALNTRWVFTTAYSQHAHKAFEIEADDYLLKPFDDGRFDRILEKLHRKLTLSSPNRDILAVRTNGQVQFIKTRDIIWIKGAGNYLELHCQHRTYLHRESMTAIEQLLDPDKFVRIHRSAMVNIQYLDAINSELGRYSTLEMANKDEVRIGNTYRKPLFQMLGLDAGE</sequence>
<proteinExistence type="predicted"/>
<dbReference type="Proteomes" id="UP000606935">
    <property type="component" value="Unassembled WGS sequence"/>
</dbReference>
<dbReference type="InterPro" id="IPR007492">
    <property type="entry name" value="LytTR_DNA-bd_dom"/>
</dbReference>
<dbReference type="PANTHER" id="PTHR37299:SF1">
    <property type="entry name" value="STAGE 0 SPORULATION PROTEIN A HOMOLOG"/>
    <property type="match status" value="1"/>
</dbReference>
<gene>
    <name evidence="5" type="ORF">GCM10010982_04360</name>
</gene>
<dbReference type="Pfam" id="PF00072">
    <property type="entry name" value="Response_reg"/>
    <property type="match status" value="1"/>
</dbReference>
<keyword evidence="5" id="KW-0238">DNA-binding</keyword>
<dbReference type="GO" id="GO:0003677">
    <property type="term" value="F:DNA binding"/>
    <property type="evidence" value="ECO:0007669"/>
    <property type="project" value="UniProtKB-KW"/>
</dbReference>
<evidence type="ECO:0000259" key="3">
    <source>
        <dbReference type="PROSITE" id="PS50110"/>
    </source>
</evidence>
<comment type="caution">
    <text evidence="5">The sequence shown here is derived from an EMBL/GenBank/DDBJ whole genome shotgun (WGS) entry which is preliminary data.</text>
</comment>
<feature type="modified residue" description="4-aspartylphosphate" evidence="2">
    <location>
        <position position="54"/>
    </location>
</feature>
<dbReference type="Pfam" id="PF04397">
    <property type="entry name" value="LytTR"/>
    <property type="match status" value="1"/>
</dbReference>